<organism evidence="2 3">
    <name type="scientific">Actinacidiphila cocklensis</name>
    <dbReference type="NCBI Taxonomy" id="887465"/>
    <lineage>
        <taxon>Bacteria</taxon>
        <taxon>Bacillati</taxon>
        <taxon>Actinomycetota</taxon>
        <taxon>Actinomycetes</taxon>
        <taxon>Kitasatosporales</taxon>
        <taxon>Streptomycetaceae</taxon>
        <taxon>Actinacidiphila</taxon>
    </lineage>
</organism>
<gene>
    <name evidence="2" type="ORF">SCOCK_130185</name>
</gene>
<dbReference type="Proteomes" id="UP001152519">
    <property type="component" value="Unassembled WGS sequence"/>
</dbReference>
<name>A0A9W4GQP7_9ACTN</name>
<keyword evidence="3" id="KW-1185">Reference proteome</keyword>
<sequence>MTGDGVEAKAGRGVAGLETVLASAAESVPEAEAVDAETVEVTQALDREMAEARPAGADRKEGEVTGAAADAPHPKRNRRRRSHRRADWPRNAGAITRSI</sequence>
<dbReference type="AlphaFoldDB" id="A0A9W4GQP7"/>
<feature type="compositionally biased region" description="Basic and acidic residues" evidence="1">
    <location>
        <begin position="51"/>
        <end position="63"/>
    </location>
</feature>
<keyword evidence="2" id="KW-0540">Nuclease</keyword>
<keyword evidence="2" id="KW-0269">Exonuclease</keyword>
<proteinExistence type="predicted"/>
<reference evidence="2" key="1">
    <citation type="submission" date="2021-05" db="EMBL/GenBank/DDBJ databases">
        <authorList>
            <person name="Arsene-Ploetze F."/>
        </authorList>
    </citation>
    <scope>NUCLEOTIDE SEQUENCE</scope>
    <source>
        <strain evidence="2">DSM 42138</strain>
    </source>
</reference>
<evidence type="ECO:0000313" key="2">
    <source>
        <dbReference type="EMBL" id="CAG6391781.1"/>
    </source>
</evidence>
<feature type="compositionally biased region" description="Basic residues" evidence="1">
    <location>
        <begin position="74"/>
        <end position="84"/>
    </location>
</feature>
<dbReference type="EMBL" id="CAJSLV010000035">
    <property type="protein sequence ID" value="CAG6391781.1"/>
    <property type="molecule type" value="Genomic_DNA"/>
</dbReference>
<protein>
    <submittedName>
        <fullName evidence="2">Exonuclease SbcC</fullName>
    </submittedName>
</protein>
<accession>A0A9W4GQP7</accession>
<evidence type="ECO:0000313" key="3">
    <source>
        <dbReference type="Proteomes" id="UP001152519"/>
    </source>
</evidence>
<feature type="region of interest" description="Disordered" evidence="1">
    <location>
        <begin position="51"/>
        <end position="99"/>
    </location>
</feature>
<keyword evidence="2" id="KW-0378">Hydrolase</keyword>
<comment type="caution">
    <text evidence="2">The sequence shown here is derived from an EMBL/GenBank/DDBJ whole genome shotgun (WGS) entry which is preliminary data.</text>
</comment>
<evidence type="ECO:0000256" key="1">
    <source>
        <dbReference type="SAM" id="MobiDB-lite"/>
    </source>
</evidence>
<dbReference type="GO" id="GO:0004527">
    <property type="term" value="F:exonuclease activity"/>
    <property type="evidence" value="ECO:0007669"/>
    <property type="project" value="UniProtKB-KW"/>
</dbReference>